<dbReference type="PANTHER" id="PTHR45586:SF1">
    <property type="entry name" value="LIPOPOLYSACCHARIDE ASSEMBLY PROTEIN B"/>
    <property type="match status" value="1"/>
</dbReference>
<keyword evidence="1" id="KW-0677">Repeat</keyword>
<dbReference type="PROSITE" id="PS51257">
    <property type="entry name" value="PROKAR_LIPOPROTEIN"/>
    <property type="match status" value="1"/>
</dbReference>
<dbReference type="EMBL" id="ARYL01000009">
    <property type="protein sequence ID" value="KDA03038.1"/>
    <property type="molecule type" value="Genomic_DNA"/>
</dbReference>
<evidence type="ECO:0000256" key="2">
    <source>
        <dbReference type="ARBA" id="ARBA00022803"/>
    </source>
</evidence>
<gene>
    <name evidence="5" type="ORF">HOC_07674</name>
</gene>
<dbReference type="AlphaFoldDB" id="A0A059G982"/>
<evidence type="ECO:0000313" key="6">
    <source>
        <dbReference type="Proteomes" id="UP000024942"/>
    </source>
</evidence>
<keyword evidence="5" id="KW-0449">Lipoprotein</keyword>
<keyword evidence="4" id="KW-0732">Signal</keyword>
<dbReference type="RefSeq" id="WP_035537216.1">
    <property type="nucleotide sequence ID" value="NZ_ARYL01000009.1"/>
</dbReference>
<dbReference type="SUPFAM" id="SSF48452">
    <property type="entry name" value="TPR-like"/>
    <property type="match status" value="2"/>
</dbReference>
<name>A0A059G982_9PROT</name>
<evidence type="ECO:0000256" key="3">
    <source>
        <dbReference type="SAM" id="MobiDB-lite"/>
    </source>
</evidence>
<dbReference type="Gene3D" id="1.25.40.10">
    <property type="entry name" value="Tetratricopeptide repeat domain"/>
    <property type="match status" value="2"/>
</dbReference>
<evidence type="ECO:0000313" key="5">
    <source>
        <dbReference type="EMBL" id="KDA03038.1"/>
    </source>
</evidence>
<keyword evidence="6" id="KW-1185">Reference proteome</keyword>
<dbReference type="InterPro" id="IPR051012">
    <property type="entry name" value="CellSynth/LPSAsmb/PSIAsmb"/>
</dbReference>
<dbReference type="Proteomes" id="UP000024942">
    <property type="component" value="Unassembled WGS sequence"/>
</dbReference>
<organism evidence="5 6">
    <name type="scientific">Hyphomonas oceanitis SCH89</name>
    <dbReference type="NCBI Taxonomy" id="1280953"/>
    <lineage>
        <taxon>Bacteria</taxon>
        <taxon>Pseudomonadati</taxon>
        <taxon>Pseudomonadota</taxon>
        <taxon>Alphaproteobacteria</taxon>
        <taxon>Hyphomonadales</taxon>
        <taxon>Hyphomonadaceae</taxon>
        <taxon>Hyphomonas</taxon>
    </lineage>
</organism>
<reference evidence="5 6" key="1">
    <citation type="journal article" date="2014" name="Antonie Van Leeuwenhoek">
        <title>Hyphomonas beringensis sp. nov. and Hyphomonas chukchiensis sp. nov., isolated from surface seawater of the Bering Sea and Chukchi Sea.</title>
        <authorList>
            <person name="Li C."/>
            <person name="Lai Q."/>
            <person name="Li G."/>
            <person name="Dong C."/>
            <person name="Wang J."/>
            <person name="Liao Y."/>
            <person name="Shao Z."/>
        </authorList>
    </citation>
    <scope>NUCLEOTIDE SEQUENCE [LARGE SCALE GENOMIC DNA]</scope>
    <source>
        <strain evidence="5 6">SCH89</strain>
    </source>
</reference>
<evidence type="ECO:0000256" key="4">
    <source>
        <dbReference type="SAM" id="SignalP"/>
    </source>
</evidence>
<comment type="caution">
    <text evidence="5">The sequence shown here is derived from an EMBL/GenBank/DDBJ whole genome shotgun (WGS) entry which is preliminary data.</text>
</comment>
<feature type="signal peptide" evidence="4">
    <location>
        <begin position="1"/>
        <end position="22"/>
    </location>
</feature>
<feature type="chain" id="PRO_5001573141" evidence="4">
    <location>
        <begin position="23"/>
        <end position="637"/>
    </location>
</feature>
<accession>A0A059G982</accession>
<keyword evidence="2" id="KW-0802">TPR repeat</keyword>
<dbReference type="InterPro" id="IPR019734">
    <property type="entry name" value="TPR_rpt"/>
</dbReference>
<proteinExistence type="predicted"/>
<dbReference type="eggNOG" id="COG0457">
    <property type="taxonomic scope" value="Bacteria"/>
</dbReference>
<dbReference type="Pfam" id="PF13181">
    <property type="entry name" value="TPR_8"/>
    <property type="match status" value="1"/>
</dbReference>
<dbReference type="OrthoDB" id="9766710at2"/>
<protein>
    <submittedName>
        <fullName evidence="5">Putative lipoprotein</fullName>
    </submittedName>
</protein>
<dbReference type="PATRIC" id="fig|1280953.3.peg.1556"/>
<feature type="region of interest" description="Disordered" evidence="3">
    <location>
        <begin position="602"/>
        <end position="637"/>
    </location>
</feature>
<dbReference type="InterPro" id="IPR011990">
    <property type="entry name" value="TPR-like_helical_dom_sf"/>
</dbReference>
<dbReference type="SMART" id="SM00028">
    <property type="entry name" value="TPR"/>
    <property type="match status" value="3"/>
</dbReference>
<dbReference type="PANTHER" id="PTHR45586">
    <property type="entry name" value="TPR REPEAT-CONTAINING PROTEIN PA4667"/>
    <property type="match status" value="1"/>
</dbReference>
<sequence>MRLKPVLAASALVLAFALGGCASTQSGGTVGATANAYPDEALSPAARSTAVLGDNGKPIGISAYPAPIDAVKAGDMAAFLVMTQGLDAADRNSNPFFNAFLALDRAAAGDTAGARMILNIQDDAETADAGSNLYAYLDAWFLAMDGQPDAAIERHRSAASGMPGLTGELSLAAMLEAVGRADQALAVYESLTPSKIEAPEHQFDPRGLLYSHIKTVISRHALLLQRLGRIEEAKAVYQRLADAEPEEAISYAAALDSLETGKNLKNEPLTVRAAFAQSLSDVSRTLQEQRIIRKIMMGGRPDGFDDQRSAMDQVALLINPEDDGLRSAIIDDFYDNALYDSAAHMVSVSPKPTASLELAAGQALLMAGKVDGAREAVDKALSLATDEDRLPTLYGALQLTTLLDDEARSDKLLGELLKTAESPAERASAHGLAAEIYGQFGNYEKAAKNAEEARNLDDTHDRRLALADALGKVGKVNEAIILLRTERLARPNDPYTLNSLGYFLIVNTDKYEEGYRVLARARALAQHDPYISDSFGWALFKMGDLEAARRMIESSRQELQPHRHWEIENHLGDIYWYLDRKDEAKEAWQYALDNRPPAVERKQLEDKLASGLTAPAPEKRPLPDVSLTDGEVDRQDI</sequence>
<dbReference type="STRING" id="1280953.HOC_07674"/>
<evidence type="ECO:0000256" key="1">
    <source>
        <dbReference type="ARBA" id="ARBA00022737"/>
    </source>
</evidence>